<dbReference type="GO" id="GO:0044547">
    <property type="term" value="F:DNA topoisomerase binding"/>
    <property type="evidence" value="ECO:0007669"/>
    <property type="project" value="TreeGrafter"/>
</dbReference>
<dbReference type="KEGG" id="dqu:106741687"/>
<keyword evidence="2 5" id="KW-0863">Zinc-finger</keyword>
<dbReference type="GO" id="GO:0000014">
    <property type="term" value="F:single-stranded DNA endodeoxyribonuclease activity"/>
    <property type="evidence" value="ECO:0007669"/>
    <property type="project" value="TreeGrafter"/>
</dbReference>
<dbReference type="GO" id="GO:0003690">
    <property type="term" value="F:double-stranded DNA binding"/>
    <property type="evidence" value="ECO:0007669"/>
    <property type="project" value="TreeGrafter"/>
</dbReference>
<dbReference type="InterPro" id="IPR036397">
    <property type="entry name" value="RNaseH_sf"/>
</dbReference>
<dbReference type="Gene3D" id="3.30.420.10">
    <property type="entry name" value="Ribonuclease H-like superfamily/Ribonuclease H"/>
    <property type="match status" value="1"/>
</dbReference>
<dbReference type="GO" id="GO:0003697">
    <property type="term" value="F:single-stranded DNA binding"/>
    <property type="evidence" value="ECO:0007669"/>
    <property type="project" value="TreeGrafter"/>
</dbReference>
<evidence type="ECO:0000256" key="3">
    <source>
        <dbReference type="ARBA" id="ARBA00022833"/>
    </source>
</evidence>
<dbReference type="GO" id="GO:0000793">
    <property type="term" value="C:condensed chromosome"/>
    <property type="evidence" value="ECO:0007669"/>
    <property type="project" value="TreeGrafter"/>
</dbReference>
<dbReference type="PROSITE" id="PS50950">
    <property type="entry name" value="ZF_THAP"/>
    <property type="match status" value="1"/>
</dbReference>
<accession>A0A6P3WU79</accession>
<dbReference type="SMART" id="SM00692">
    <property type="entry name" value="DM3"/>
    <property type="match status" value="1"/>
</dbReference>
<dbReference type="GO" id="GO:0008270">
    <property type="term" value="F:zinc ion binding"/>
    <property type="evidence" value="ECO:0007669"/>
    <property type="project" value="UniProtKB-KW"/>
</dbReference>
<dbReference type="Pfam" id="PF01359">
    <property type="entry name" value="Transposase_1"/>
    <property type="match status" value="1"/>
</dbReference>
<dbReference type="InterPro" id="IPR013196">
    <property type="entry name" value="HTH_11"/>
</dbReference>
<sequence>MVKCCFVQGCKSSKYKKTKVRKYRAKKKLLTLFGFPADPILKGKWIEALINSGHSKEYIATISKYSRICNRHFAEDCVVITSNITRLKPNSVPTIFPKPLTESMADIKNIISSDIPFIEMKTVDLGEDIIYETSSKEIVFYIDNIKSEKLGSIYMENIHETSSKQRVCYTGDDESENLGSICEEETPLIKRLSCTGIYDKEHGESPKFKNLYEKINELKLEKKQIRAIFLYEFKKGRKAAEVARSINDAFGPGVANERTVQWWFRRFRDGDESLENERRSGRPMTIDDNHLKMLIEIDPHTTIQELAKELGVSKSTISDHLERIGMTENLDKWVLHELSEKHQNRRLEVCFSLILRNQNDPFLDRIITCDEKWILYDNRRRSAQWSDRNETSQHFSKPKLHQKKTMLTVWWWSAGIIHYSFLSPNKTITAEKYCQEINKMHQKLALMRPALVNRKGPILLHDNARTHVTQLTLQKLNQLGYETLIYPPCSPDLLPTNYHFFKHLDNFLQKKTFNNEAAVQNAFEEFVASRNPEFYVTGINTLVFRWQKCVDSNGSYFDE</sequence>
<dbReference type="AlphaFoldDB" id="A0A6P3WU79"/>
<dbReference type="PANTHER" id="PTHR46060:SF2">
    <property type="entry name" value="HISTONE-LYSINE N-METHYLTRANSFERASE SETMAR"/>
    <property type="match status" value="1"/>
</dbReference>
<dbReference type="GO" id="GO:0005634">
    <property type="term" value="C:nucleus"/>
    <property type="evidence" value="ECO:0007669"/>
    <property type="project" value="TreeGrafter"/>
</dbReference>
<evidence type="ECO:0000256" key="1">
    <source>
        <dbReference type="ARBA" id="ARBA00022723"/>
    </source>
</evidence>
<keyword evidence="1" id="KW-0479">Metal-binding</keyword>
<dbReference type="SMART" id="SM00980">
    <property type="entry name" value="THAP"/>
    <property type="match status" value="1"/>
</dbReference>
<dbReference type="GO" id="GO:0015074">
    <property type="term" value="P:DNA integration"/>
    <property type="evidence" value="ECO:0007669"/>
    <property type="project" value="TreeGrafter"/>
</dbReference>
<gene>
    <name evidence="8" type="primary">LOC106741687</name>
</gene>
<dbReference type="GO" id="GO:0046975">
    <property type="term" value="F:histone H3K36 methyltransferase activity"/>
    <property type="evidence" value="ECO:0007669"/>
    <property type="project" value="TreeGrafter"/>
</dbReference>
<dbReference type="SUPFAM" id="SSF57716">
    <property type="entry name" value="Glucocorticoid receptor-like (DNA-binding domain)"/>
    <property type="match status" value="1"/>
</dbReference>
<evidence type="ECO:0000259" key="6">
    <source>
        <dbReference type="PROSITE" id="PS50950"/>
    </source>
</evidence>
<dbReference type="GO" id="GO:0035861">
    <property type="term" value="C:site of double-strand break"/>
    <property type="evidence" value="ECO:0007669"/>
    <property type="project" value="TreeGrafter"/>
</dbReference>
<dbReference type="PANTHER" id="PTHR46060">
    <property type="entry name" value="MARINER MOS1 TRANSPOSASE-LIKE PROTEIN"/>
    <property type="match status" value="1"/>
</dbReference>
<dbReference type="GeneID" id="106741687"/>
<dbReference type="InterPro" id="IPR041426">
    <property type="entry name" value="Mos1_HTH"/>
</dbReference>
<dbReference type="InterPro" id="IPR052709">
    <property type="entry name" value="Transposase-MT_Hybrid"/>
</dbReference>
<feature type="domain" description="THAP-type" evidence="6">
    <location>
        <begin position="1"/>
        <end position="96"/>
    </location>
</feature>
<keyword evidence="4 5" id="KW-0238">DNA-binding</keyword>
<dbReference type="Proteomes" id="UP000515204">
    <property type="component" value="Unplaced"/>
</dbReference>
<evidence type="ECO:0000313" key="8">
    <source>
        <dbReference type="RefSeq" id="XP_014469422.1"/>
    </source>
</evidence>
<dbReference type="OrthoDB" id="7552475at2759"/>
<dbReference type="GO" id="GO:0006303">
    <property type="term" value="P:double-strand break repair via nonhomologous end joining"/>
    <property type="evidence" value="ECO:0007669"/>
    <property type="project" value="TreeGrafter"/>
</dbReference>
<evidence type="ECO:0000256" key="5">
    <source>
        <dbReference type="PROSITE-ProRule" id="PRU00309"/>
    </source>
</evidence>
<dbReference type="GO" id="GO:0000729">
    <property type="term" value="P:DNA double-strand break processing"/>
    <property type="evidence" value="ECO:0007669"/>
    <property type="project" value="TreeGrafter"/>
</dbReference>
<dbReference type="InterPro" id="IPR006612">
    <property type="entry name" value="THAP_Znf"/>
</dbReference>
<keyword evidence="3" id="KW-0862">Zinc</keyword>
<dbReference type="Pfam" id="PF05485">
    <property type="entry name" value="THAP"/>
    <property type="match status" value="1"/>
</dbReference>
<dbReference type="InterPro" id="IPR036388">
    <property type="entry name" value="WH-like_DNA-bd_sf"/>
</dbReference>
<dbReference type="Pfam" id="PF17906">
    <property type="entry name" value="HTH_48"/>
    <property type="match status" value="1"/>
</dbReference>
<dbReference type="Gene3D" id="1.10.10.10">
    <property type="entry name" value="Winged helix-like DNA-binding domain superfamily/Winged helix DNA-binding domain"/>
    <property type="match status" value="1"/>
</dbReference>
<organism evidence="7 8">
    <name type="scientific">Dinoponera quadriceps</name>
    <name type="common">South American ant</name>
    <dbReference type="NCBI Taxonomy" id="609295"/>
    <lineage>
        <taxon>Eukaryota</taxon>
        <taxon>Metazoa</taxon>
        <taxon>Ecdysozoa</taxon>
        <taxon>Arthropoda</taxon>
        <taxon>Hexapoda</taxon>
        <taxon>Insecta</taxon>
        <taxon>Pterygota</taxon>
        <taxon>Neoptera</taxon>
        <taxon>Endopterygota</taxon>
        <taxon>Hymenoptera</taxon>
        <taxon>Apocrita</taxon>
        <taxon>Aculeata</taxon>
        <taxon>Formicoidea</taxon>
        <taxon>Formicidae</taxon>
        <taxon>Ponerinae</taxon>
        <taxon>Ponerini</taxon>
        <taxon>Dinoponera</taxon>
    </lineage>
</organism>
<keyword evidence="7" id="KW-1185">Reference proteome</keyword>
<dbReference type="GO" id="GO:0044774">
    <property type="term" value="P:mitotic DNA integrity checkpoint signaling"/>
    <property type="evidence" value="ECO:0007669"/>
    <property type="project" value="TreeGrafter"/>
</dbReference>
<dbReference type="Gene3D" id="1.10.10.1450">
    <property type="match status" value="1"/>
</dbReference>
<dbReference type="Pfam" id="PF08279">
    <property type="entry name" value="HTH_11"/>
    <property type="match status" value="1"/>
</dbReference>
<evidence type="ECO:0000313" key="7">
    <source>
        <dbReference type="Proteomes" id="UP000515204"/>
    </source>
</evidence>
<reference evidence="8" key="1">
    <citation type="submission" date="2025-08" db="UniProtKB">
        <authorList>
            <consortium name="RefSeq"/>
        </authorList>
    </citation>
    <scope>IDENTIFICATION</scope>
</reference>
<dbReference type="GO" id="GO:0031297">
    <property type="term" value="P:replication fork processing"/>
    <property type="evidence" value="ECO:0007669"/>
    <property type="project" value="TreeGrafter"/>
</dbReference>
<proteinExistence type="predicted"/>
<dbReference type="GO" id="GO:0042800">
    <property type="term" value="F:histone H3K4 methyltransferase activity"/>
    <property type="evidence" value="ECO:0007669"/>
    <property type="project" value="TreeGrafter"/>
</dbReference>
<dbReference type="RefSeq" id="XP_014469422.1">
    <property type="nucleotide sequence ID" value="XM_014613936.1"/>
</dbReference>
<dbReference type="InterPro" id="IPR001888">
    <property type="entry name" value="Transposase_1"/>
</dbReference>
<evidence type="ECO:0000256" key="2">
    <source>
        <dbReference type="ARBA" id="ARBA00022771"/>
    </source>
</evidence>
<name>A0A6P3WU79_DINQU</name>
<evidence type="ECO:0000256" key="4">
    <source>
        <dbReference type="ARBA" id="ARBA00023125"/>
    </source>
</evidence>
<protein>
    <submittedName>
        <fullName evidence="8">Histone-lysine N-methyltransferase SETMAR-like isoform X1</fullName>
    </submittedName>
</protein>